<sequence length="342" mass="36125">MKIAVDVMGGDFAPLETVLGSIEAVRENSHIEVVLVGDEQQIFDILEANNEANNSRISVHHASQVIGMDEHPGQALRKKKDASVVVATSLVRDKACDAVIAPGSTGAAVAAALFGLGRIKGIDRPVIATPMPTVNGITVMLDSGANSNSKPKHLVQGALMGSEYAKLLLGKDNPTVGLLNIGEEATKGNEVVLATYPILEKMKTINFKGNVEGRDIPKGTVDVVVCDGFVGNVILKFAEGLVTGLTQLIKESIMASGIFAKLGAMLVKPALKHIAKKIDHTENGGAPLLGVNGVFMIAHGSSKAKEIKTAITIAGDLVDRKIIEHIQQTIEIEGALKYEYDE</sequence>
<evidence type="ECO:0000256" key="3">
    <source>
        <dbReference type="ARBA" id="ARBA00022516"/>
    </source>
</evidence>
<comment type="subunit">
    <text evidence="9 10">Homodimer. Probably interacts with PlsY.</text>
</comment>
<dbReference type="PIRSF" id="PIRSF002465">
    <property type="entry name" value="Phsphlp_syn_PlsX"/>
    <property type="match status" value="1"/>
</dbReference>
<comment type="subcellular location">
    <subcellularLocation>
        <location evidence="10">Cytoplasm</location>
    </subcellularLocation>
    <text evidence="10">Associated with the membrane possibly through PlsY.</text>
</comment>
<dbReference type="UniPathway" id="UPA00085"/>
<evidence type="ECO:0000256" key="8">
    <source>
        <dbReference type="ARBA" id="ARBA00024069"/>
    </source>
</evidence>
<dbReference type="PANTHER" id="PTHR30100:SF1">
    <property type="entry name" value="PHOSPHATE ACYLTRANSFERASE"/>
    <property type="match status" value="1"/>
</dbReference>
<comment type="catalytic activity">
    <reaction evidence="1 10">
        <text>a fatty acyl-[ACP] + phosphate = an acyl phosphate + holo-[ACP]</text>
        <dbReference type="Rhea" id="RHEA:42292"/>
        <dbReference type="Rhea" id="RHEA-COMP:9685"/>
        <dbReference type="Rhea" id="RHEA-COMP:14125"/>
        <dbReference type="ChEBI" id="CHEBI:43474"/>
        <dbReference type="ChEBI" id="CHEBI:59918"/>
        <dbReference type="ChEBI" id="CHEBI:64479"/>
        <dbReference type="ChEBI" id="CHEBI:138651"/>
        <dbReference type="EC" id="2.3.1.274"/>
    </reaction>
</comment>
<keyword evidence="12" id="KW-1185">Reference proteome</keyword>
<dbReference type="KEGG" id="vrm:44547418_00716"/>
<evidence type="ECO:0000256" key="7">
    <source>
        <dbReference type="ARBA" id="ARBA00023264"/>
    </source>
</evidence>
<dbReference type="PANTHER" id="PTHR30100">
    <property type="entry name" value="FATTY ACID/PHOSPHOLIPID SYNTHESIS PROTEIN PLSX"/>
    <property type="match status" value="1"/>
</dbReference>
<protein>
    <recommendedName>
        <fullName evidence="8 10">Phosphate acyltransferase</fullName>
        <ecNumber evidence="8 10">2.3.1.274</ecNumber>
    </recommendedName>
    <alternativeName>
        <fullName evidence="10">Acyl-ACP phosphotransacylase</fullName>
    </alternativeName>
    <alternativeName>
        <fullName evidence="10">Acyl-[acyl-carrier-protein]--phosphate acyltransferase</fullName>
    </alternativeName>
    <alternativeName>
        <fullName evidence="10">Phosphate-acyl-ACP acyltransferase</fullName>
    </alternativeName>
</protein>
<dbReference type="GO" id="GO:0005737">
    <property type="term" value="C:cytoplasm"/>
    <property type="evidence" value="ECO:0007669"/>
    <property type="project" value="UniProtKB-SubCell"/>
</dbReference>
<dbReference type="EC" id="2.3.1.274" evidence="8 10"/>
<keyword evidence="6 10" id="KW-0594">Phospholipid biosynthesis</keyword>
<dbReference type="InterPro" id="IPR003664">
    <property type="entry name" value="FA_synthesis"/>
</dbReference>
<evidence type="ECO:0000256" key="9">
    <source>
        <dbReference type="ARBA" id="ARBA00046608"/>
    </source>
</evidence>
<dbReference type="Proteomes" id="UP000214973">
    <property type="component" value="Chromosome 1"/>
</dbReference>
<keyword evidence="5 10" id="KW-0443">Lipid metabolism</keyword>
<evidence type="ECO:0000256" key="2">
    <source>
        <dbReference type="ARBA" id="ARBA00022490"/>
    </source>
</evidence>
<organism evidence="11 12">
    <name type="scientific">Veillonella rodentium</name>
    <dbReference type="NCBI Taxonomy" id="248315"/>
    <lineage>
        <taxon>Bacteria</taxon>
        <taxon>Bacillati</taxon>
        <taxon>Bacillota</taxon>
        <taxon>Negativicutes</taxon>
        <taxon>Veillonellales</taxon>
        <taxon>Veillonellaceae</taxon>
        <taxon>Veillonella</taxon>
    </lineage>
</organism>
<dbReference type="HAMAP" id="MF_00019">
    <property type="entry name" value="PlsX"/>
    <property type="match status" value="1"/>
</dbReference>
<evidence type="ECO:0000256" key="10">
    <source>
        <dbReference type="HAMAP-Rule" id="MF_00019"/>
    </source>
</evidence>
<dbReference type="EMBL" id="LT906470">
    <property type="protein sequence ID" value="SNV62045.1"/>
    <property type="molecule type" value="Genomic_DNA"/>
</dbReference>
<accession>A0A239YSV8</accession>
<dbReference type="GO" id="GO:0008654">
    <property type="term" value="P:phospholipid biosynthetic process"/>
    <property type="evidence" value="ECO:0007669"/>
    <property type="project" value="UniProtKB-KW"/>
</dbReference>
<reference evidence="11 12" key="1">
    <citation type="submission" date="2017-06" db="EMBL/GenBank/DDBJ databases">
        <authorList>
            <consortium name="Pathogen Informatics"/>
        </authorList>
    </citation>
    <scope>NUCLEOTIDE SEQUENCE [LARGE SCALE GENOMIC DNA]</scope>
    <source>
        <strain evidence="11 12">NCTC12018</strain>
    </source>
</reference>
<dbReference type="Pfam" id="PF02504">
    <property type="entry name" value="FA_synthesis"/>
    <property type="match status" value="1"/>
</dbReference>
<keyword evidence="3 10" id="KW-0444">Lipid biosynthesis</keyword>
<dbReference type="InterPro" id="IPR012281">
    <property type="entry name" value="Phospholipid_synth_PlsX-like"/>
</dbReference>
<name>A0A239YSV8_9FIRM</name>
<comment type="function">
    <text evidence="10">Catalyzes the reversible formation of acyl-phosphate (acyl-PO(4)) from acyl-[acyl-carrier-protein] (acyl-ACP). This enzyme utilizes acyl-ACP as fatty acyl donor, but not acyl-CoA.</text>
</comment>
<dbReference type="GO" id="GO:0043811">
    <property type="term" value="F:phosphate:acyl-[acyl carrier protein] acyltransferase activity"/>
    <property type="evidence" value="ECO:0007669"/>
    <property type="project" value="UniProtKB-UniRule"/>
</dbReference>
<evidence type="ECO:0000313" key="12">
    <source>
        <dbReference type="Proteomes" id="UP000214973"/>
    </source>
</evidence>
<evidence type="ECO:0000256" key="1">
    <source>
        <dbReference type="ARBA" id="ARBA00001232"/>
    </source>
</evidence>
<keyword evidence="11" id="KW-0012">Acyltransferase</keyword>
<dbReference type="Gene3D" id="3.40.718.10">
    <property type="entry name" value="Isopropylmalate Dehydrogenase"/>
    <property type="match status" value="1"/>
</dbReference>
<evidence type="ECO:0000256" key="6">
    <source>
        <dbReference type="ARBA" id="ARBA00023209"/>
    </source>
</evidence>
<dbReference type="AlphaFoldDB" id="A0A239YSV8"/>
<comment type="pathway">
    <text evidence="10">Lipid metabolism; phospholipid metabolism.</text>
</comment>
<keyword evidence="2 10" id="KW-0963">Cytoplasm</keyword>
<dbReference type="SUPFAM" id="SSF53659">
    <property type="entry name" value="Isocitrate/Isopropylmalate dehydrogenase-like"/>
    <property type="match status" value="1"/>
</dbReference>
<dbReference type="GO" id="GO:0006633">
    <property type="term" value="P:fatty acid biosynthetic process"/>
    <property type="evidence" value="ECO:0007669"/>
    <property type="project" value="UniProtKB-UniRule"/>
</dbReference>
<keyword evidence="4 10" id="KW-0808">Transferase</keyword>
<proteinExistence type="inferred from homology"/>
<comment type="similarity">
    <text evidence="10">Belongs to the PlsX family.</text>
</comment>
<dbReference type="NCBIfam" id="TIGR00182">
    <property type="entry name" value="plsX"/>
    <property type="match status" value="1"/>
</dbReference>
<evidence type="ECO:0000256" key="5">
    <source>
        <dbReference type="ARBA" id="ARBA00023098"/>
    </source>
</evidence>
<evidence type="ECO:0000256" key="4">
    <source>
        <dbReference type="ARBA" id="ARBA00022679"/>
    </source>
</evidence>
<keyword evidence="7 10" id="KW-1208">Phospholipid metabolism</keyword>
<dbReference type="RefSeq" id="WP_095065719.1">
    <property type="nucleotide sequence ID" value="NZ_LT906470.1"/>
</dbReference>
<evidence type="ECO:0000313" key="11">
    <source>
        <dbReference type="EMBL" id="SNV62045.1"/>
    </source>
</evidence>
<gene>
    <name evidence="10 11" type="primary">plsX</name>
    <name evidence="11" type="ORF">SAMEA44547418_00716</name>
</gene>